<evidence type="ECO:0000256" key="2">
    <source>
        <dbReference type="ARBA" id="ARBA00004734"/>
    </source>
</evidence>
<dbReference type="GO" id="GO:0044208">
    <property type="term" value="P:'de novo' AMP biosynthetic process"/>
    <property type="evidence" value="ECO:0007669"/>
    <property type="project" value="UniProtKB-UniPathway"/>
</dbReference>
<dbReference type="OrthoDB" id="9768878at2"/>
<evidence type="ECO:0000256" key="4">
    <source>
        <dbReference type="ARBA" id="ARBA00012339"/>
    </source>
</evidence>
<dbReference type="InterPro" id="IPR020557">
    <property type="entry name" value="Fumarate_lyase_CS"/>
</dbReference>
<reference evidence="14 15" key="1">
    <citation type="submission" date="2020-06" db="EMBL/GenBank/DDBJ databases">
        <title>Complete genome of Azosprillum oryzae KACC14407.</title>
        <authorList>
            <person name="Kim M."/>
            <person name="Park Y.-J."/>
            <person name="Shin J.-H."/>
        </authorList>
    </citation>
    <scope>NUCLEOTIDE SEQUENCE [LARGE SCALE GENOMIC DNA]</scope>
    <source>
        <strain evidence="14 15">KACC 14407</strain>
    </source>
</reference>
<dbReference type="UniPathway" id="UPA00074">
    <property type="reaction ID" value="UER00132"/>
</dbReference>
<comment type="catalytic activity">
    <reaction evidence="8">
        <text>(2S)-2-[5-amino-1-(5-phospho-beta-D-ribosyl)imidazole-4-carboxamido]succinate = 5-amino-1-(5-phospho-beta-D-ribosyl)imidazole-4-carboxamide + fumarate</text>
        <dbReference type="Rhea" id="RHEA:23920"/>
        <dbReference type="ChEBI" id="CHEBI:29806"/>
        <dbReference type="ChEBI" id="CHEBI:58443"/>
        <dbReference type="ChEBI" id="CHEBI:58475"/>
        <dbReference type="EC" id="4.3.2.2"/>
    </reaction>
    <physiologicalReaction direction="left-to-right" evidence="8">
        <dbReference type="Rhea" id="RHEA:23921"/>
    </physiologicalReaction>
</comment>
<dbReference type="SMART" id="SM00998">
    <property type="entry name" value="ADSL_C"/>
    <property type="match status" value="1"/>
</dbReference>
<dbReference type="RefSeq" id="WP_149197505.1">
    <property type="nucleotide sequence ID" value="NZ_BSOV01000062.1"/>
</dbReference>
<dbReference type="PRINTS" id="PR00145">
    <property type="entry name" value="ARGSUCLYASE"/>
</dbReference>
<evidence type="ECO:0000256" key="1">
    <source>
        <dbReference type="ARBA" id="ARBA00004706"/>
    </source>
</evidence>
<sequence>MIPRYTRPEMARIWEPENRFRIWFEIEAHACDAQAELGVIPKDAAKAVWERGKWEIDRIDEIERETRHDVIAFLTNLAEYVGPEARFVHQGMTSSDVLDTCLAVQMTQAADLLLADMDALLAALKRRAYEHKNTVTIGRSHGIHAEPTTFGLKLAGHYAAFVRGRERLVQARKDIATCAISGAVGTFANIDPRVEEHVAAKLGLSVEPVSTQVIPRDRHAFYFSVLGVIASSIENLATEIRHLQRTEVREAEEYFHPGQKGSSAMPHKRNPVLSENLTGLARIVRSAVVPALENVALWHERDISHSSVERMIGPDATVTLDFALVRLTSMMEKLVVYPERMQKNLDDLGGLVFSQRVLLALTQAGMSREDSYKAVQRNAMQVWEKGGNYLDLLSNDPDIAKHIGRDKLEPMFDMTYHTKHVDTVFKRVFGE</sequence>
<feature type="domain" description="Adenylosuccinate lyase C-terminal" evidence="13">
    <location>
        <begin position="349"/>
        <end position="429"/>
    </location>
</feature>
<dbReference type="Gene3D" id="1.20.200.10">
    <property type="entry name" value="Fumarase/aspartase (Central domain)"/>
    <property type="match status" value="1"/>
</dbReference>
<dbReference type="PROSITE" id="PS00163">
    <property type="entry name" value="FUMARATE_LYASES"/>
    <property type="match status" value="1"/>
</dbReference>
<evidence type="ECO:0000256" key="6">
    <source>
        <dbReference type="ARBA" id="ARBA00022755"/>
    </source>
</evidence>
<evidence type="ECO:0000256" key="8">
    <source>
        <dbReference type="ARBA" id="ARBA00024477"/>
    </source>
</evidence>
<keyword evidence="15" id="KW-1185">Reference proteome</keyword>
<dbReference type="EC" id="4.3.2.2" evidence="4 11"/>
<evidence type="ECO:0000256" key="3">
    <source>
        <dbReference type="ARBA" id="ARBA00008273"/>
    </source>
</evidence>
<protein>
    <recommendedName>
        <fullName evidence="5 11">Adenylosuccinate lyase</fullName>
        <shortName evidence="12">ASL</shortName>
        <ecNumber evidence="4 11">4.3.2.2</ecNumber>
    </recommendedName>
    <alternativeName>
        <fullName evidence="9 12">Adenylosuccinase</fullName>
    </alternativeName>
</protein>
<dbReference type="InterPro" id="IPR000362">
    <property type="entry name" value="Fumarate_lyase_fam"/>
</dbReference>
<evidence type="ECO:0000259" key="13">
    <source>
        <dbReference type="SMART" id="SM00998"/>
    </source>
</evidence>
<evidence type="ECO:0000256" key="12">
    <source>
        <dbReference type="RuleBase" id="RU361172"/>
    </source>
</evidence>
<evidence type="ECO:0000256" key="7">
    <source>
        <dbReference type="ARBA" id="ARBA00023239"/>
    </source>
</evidence>
<dbReference type="InterPro" id="IPR008948">
    <property type="entry name" value="L-Aspartase-like"/>
</dbReference>
<proteinExistence type="inferred from homology"/>
<evidence type="ECO:0000313" key="14">
    <source>
        <dbReference type="EMBL" id="QKS52730.1"/>
    </source>
</evidence>
<name>A0A6N1AMC7_9PROT</name>
<dbReference type="GO" id="GO:0006189">
    <property type="term" value="P:'de novo' IMP biosynthetic process"/>
    <property type="evidence" value="ECO:0007669"/>
    <property type="project" value="UniProtKB-UniPathway"/>
</dbReference>
<dbReference type="InterPro" id="IPR022761">
    <property type="entry name" value="Fumarate_lyase_N"/>
</dbReference>
<dbReference type="PRINTS" id="PR00149">
    <property type="entry name" value="FUMRATELYASE"/>
</dbReference>
<dbReference type="GO" id="GO:0004018">
    <property type="term" value="F:N6-(1,2-dicarboxyethyl)AMP AMP-lyase (fumarate-forming) activity"/>
    <property type="evidence" value="ECO:0007669"/>
    <property type="project" value="UniProtKB-UniRule"/>
</dbReference>
<evidence type="ECO:0000256" key="10">
    <source>
        <dbReference type="ARBA" id="ARBA00049115"/>
    </source>
</evidence>
<evidence type="ECO:0000313" key="15">
    <source>
        <dbReference type="Proteomes" id="UP000509702"/>
    </source>
</evidence>
<dbReference type="EMBL" id="CP054619">
    <property type="protein sequence ID" value="QKS52730.1"/>
    <property type="molecule type" value="Genomic_DNA"/>
</dbReference>
<organism evidence="14 15">
    <name type="scientific">Azospirillum oryzae</name>
    <dbReference type="NCBI Taxonomy" id="286727"/>
    <lineage>
        <taxon>Bacteria</taxon>
        <taxon>Pseudomonadati</taxon>
        <taxon>Pseudomonadota</taxon>
        <taxon>Alphaproteobacteria</taxon>
        <taxon>Rhodospirillales</taxon>
        <taxon>Azospirillaceae</taxon>
        <taxon>Azospirillum</taxon>
    </lineage>
</organism>
<dbReference type="GO" id="GO:0070626">
    <property type="term" value="F:(S)-2-(5-amino-1-(5-phospho-D-ribosyl)imidazole-4-carboxamido) succinate lyase (fumarate-forming) activity"/>
    <property type="evidence" value="ECO:0007669"/>
    <property type="project" value="TreeGrafter"/>
</dbReference>
<dbReference type="PANTHER" id="PTHR43172">
    <property type="entry name" value="ADENYLOSUCCINATE LYASE"/>
    <property type="match status" value="1"/>
</dbReference>
<evidence type="ECO:0000256" key="11">
    <source>
        <dbReference type="NCBIfam" id="TIGR00928"/>
    </source>
</evidence>
<evidence type="ECO:0000256" key="5">
    <source>
        <dbReference type="ARBA" id="ARBA00017058"/>
    </source>
</evidence>
<dbReference type="FunFam" id="1.10.275.10:FF:000006">
    <property type="entry name" value="Adenylosuccinate lyase"/>
    <property type="match status" value="1"/>
</dbReference>
<dbReference type="UniPathway" id="UPA00075">
    <property type="reaction ID" value="UER00336"/>
</dbReference>
<dbReference type="InterPro" id="IPR024083">
    <property type="entry name" value="Fumarase/histidase_N"/>
</dbReference>
<dbReference type="FunFam" id="1.10.40.30:FF:000007">
    <property type="entry name" value="Adenylosuccinate lyase"/>
    <property type="match status" value="1"/>
</dbReference>
<dbReference type="InterPro" id="IPR004769">
    <property type="entry name" value="Pur_lyase"/>
</dbReference>
<gene>
    <name evidence="14" type="ORF">HUE56_20445</name>
</gene>
<dbReference type="AlphaFoldDB" id="A0A6N1AMC7"/>
<comment type="catalytic activity">
    <reaction evidence="10">
        <text>N(6)-(1,2-dicarboxyethyl)-AMP = fumarate + AMP</text>
        <dbReference type="Rhea" id="RHEA:16853"/>
        <dbReference type="ChEBI" id="CHEBI:29806"/>
        <dbReference type="ChEBI" id="CHEBI:57567"/>
        <dbReference type="ChEBI" id="CHEBI:456215"/>
        <dbReference type="EC" id="4.3.2.2"/>
    </reaction>
    <physiologicalReaction direction="left-to-right" evidence="10">
        <dbReference type="Rhea" id="RHEA:16854"/>
    </physiologicalReaction>
</comment>
<dbReference type="PANTHER" id="PTHR43172:SF1">
    <property type="entry name" value="ADENYLOSUCCINATE LYASE"/>
    <property type="match status" value="1"/>
</dbReference>
<dbReference type="Pfam" id="PF10397">
    <property type="entry name" value="ADSL_C"/>
    <property type="match status" value="1"/>
</dbReference>
<dbReference type="CDD" id="cd01360">
    <property type="entry name" value="Adenylsuccinate_lyase_1"/>
    <property type="match status" value="1"/>
</dbReference>
<dbReference type="Pfam" id="PF00206">
    <property type="entry name" value="Lyase_1"/>
    <property type="match status" value="1"/>
</dbReference>
<comment type="pathway">
    <text evidence="2 12">Purine metabolism; AMP biosynthesis via de novo pathway; AMP from IMP: step 2/2.</text>
</comment>
<dbReference type="InterPro" id="IPR019468">
    <property type="entry name" value="AdenyloSucc_lyase_C"/>
</dbReference>
<comment type="pathway">
    <text evidence="1 12">Purine metabolism; IMP biosynthesis via de novo pathway; 5-amino-1-(5-phospho-D-ribosyl)imidazole-4-carboxamide from 5-amino-1-(5-phospho-D-ribosyl)imidazole-4-carboxylate: step 2/2.</text>
</comment>
<dbReference type="Proteomes" id="UP000509702">
    <property type="component" value="Chromosome"/>
</dbReference>
<dbReference type="KEGG" id="aoz:HUE56_20445"/>
<evidence type="ECO:0000256" key="9">
    <source>
        <dbReference type="ARBA" id="ARBA00030717"/>
    </source>
</evidence>
<dbReference type="SUPFAM" id="SSF48557">
    <property type="entry name" value="L-aspartase-like"/>
    <property type="match status" value="1"/>
</dbReference>
<keyword evidence="6 12" id="KW-0658">Purine biosynthesis</keyword>
<dbReference type="NCBIfam" id="TIGR00928">
    <property type="entry name" value="purB"/>
    <property type="match status" value="1"/>
</dbReference>
<dbReference type="GO" id="GO:0005829">
    <property type="term" value="C:cytosol"/>
    <property type="evidence" value="ECO:0007669"/>
    <property type="project" value="TreeGrafter"/>
</dbReference>
<dbReference type="Gene3D" id="1.10.275.10">
    <property type="entry name" value="Fumarase/aspartase (N-terminal domain)"/>
    <property type="match status" value="1"/>
</dbReference>
<dbReference type="Gene3D" id="1.10.40.30">
    <property type="entry name" value="Fumarase/aspartase (C-terminal domain)"/>
    <property type="match status" value="1"/>
</dbReference>
<keyword evidence="7 12" id="KW-0456">Lyase</keyword>
<dbReference type="FunFam" id="1.20.200.10:FF:000008">
    <property type="entry name" value="Adenylosuccinate lyase"/>
    <property type="match status" value="1"/>
</dbReference>
<accession>A0A6N1AMC7</accession>
<comment type="similarity">
    <text evidence="3 12">Belongs to the lyase 1 family. Adenylosuccinate lyase subfamily.</text>
</comment>